<dbReference type="Proteomes" id="UP000199220">
    <property type="component" value="Unassembled WGS sequence"/>
</dbReference>
<dbReference type="OrthoDB" id="9797882at2"/>
<dbReference type="AlphaFoldDB" id="A0A1H5N7C1"/>
<evidence type="ECO:0000256" key="1">
    <source>
        <dbReference type="SAM" id="MobiDB-lite"/>
    </source>
</evidence>
<dbReference type="EMBL" id="FNTX01000002">
    <property type="protein sequence ID" value="SEE97436.1"/>
    <property type="molecule type" value="Genomic_DNA"/>
</dbReference>
<dbReference type="Gene3D" id="3.90.245.10">
    <property type="entry name" value="Ribonucleoside hydrolase-like"/>
    <property type="match status" value="1"/>
</dbReference>
<dbReference type="STRING" id="648782.SAMN04488554_4021"/>
<dbReference type="RefSeq" id="WP_089775042.1">
    <property type="nucleotide sequence ID" value="NZ_FNTX01000002.1"/>
</dbReference>
<evidence type="ECO:0000313" key="3">
    <source>
        <dbReference type="Proteomes" id="UP000199220"/>
    </source>
</evidence>
<proteinExistence type="predicted"/>
<dbReference type="PANTHER" id="PTHR43264">
    <property type="match status" value="1"/>
</dbReference>
<accession>A0A1H5N7C1</accession>
<keyword evidence="3" id="KW-1185">Reference proteome</keyword>
<protein>
    <submittedName>
        <fullName evidence="2">Inosine-uridine nucleoside N-ribohydrolase</fullName>
    </submittedName>
</protein>
<dbReference type="SUPFAM" id="SSF53590">
    <property type="entry name" value="Nucleoside hydrolase"/>
    <property type="match status" value="1"/>
</dbReference>
<name>A0A1H5N7C1_9MICO</name>
<gene>
    <name evidence="2" type="ORF">SAMN04488554_4021</name>
</gene>
<keyword evidence="2" id="KW-0378">Hydrolase</keyword>
<reference evidence="3" key="1">
    <citation type="submission" date="2016-10" db="EMBL/GenBank/DDBJ databases">
        <authorList>
            <person name="Varghese N."/>
            <person name="Submissions S."/>
        </authorList>
    </citation>
    <scope>NUCLEOTIDE SEQUENCE [LARGE SCALE GENOMIC DNA]</scope>
    <source>
        <strain evidence="3">DSM 21368</strain>
    </source>
</reference>
<feature type="region of interest" description="Disordered" evidence="1">
    <location>
        <begin position="328"/>
        <end position="350"/>
    </location>
</feature>
<evidence type="ECO:0000313" key="2">
    <source>
        <dbReference type="EMBL" id="SEE97436.1"/>
    </source>
</evidence>
<dbReference type="InterPro" id="IPR036452">
    <property type="entry name" value="Ribo_hydro-like"/>
</dbReference>
<sequence>MDLAVDVREGEAPHRDDAPSLYLESDFYMDVDDVAALAIALTLHTAGKIDLIGFGVNADNEWGARCAEVVTYPYDVDLPVGVRGGIMEEPDRRPYDHSRTLCESYSEVPRRHPSDGTAALRRALAAAAPGSVTVASVGFMDNLVGLLDSGPDEHSDLAGVDLIRRSVGRTVMMGGVFPSGREHNLAWRPALTRSVLERWPGPIELVGFEAADQVVIGRDLADDLGQESPVALAFRLFEEFAGRTGRPSWDPLTVYLAAFGECELVEWSEPGRLTLDDDGTNHFHPEPGGPHKYAIPRVGPEQLARELDGWLRRLPVVSSERADALRSMDGPTARWGALPASTRVPHAPRR</sequence>
<dbReference type="PANTHER" id="PTHR43264:SF1">
    <property type="entry name" value="INOSINE_URIDINE-PREFERRING NUCLEOSIDE HYDROLASE DOMAIN-CONTAINING PROTEIN"/>
    <property type="match status" value="1"/>
</dbReference>
<dbReference type="GO" id="GO:0016799">
    <property type="term" value="F:hydrolase activity, hydrolyzing N-glycosyl compounds"/>
    <property type="evidence" value="ECO:0007669"/>
    <property type="project" value="InterPro"/>
</dbReference>
<organism evidence="2 3">
    <name type="scientific">Ruania alba</name>
    <dbReference type="NCBI Taxonomy" id="648782"/>
    <lineage>
        <taxon>Bacteria</taxon>
        <taxon>Bacillati</taxon>
        <taxon>Actinomycetota</taxon>
        <taxon>Actinomycetes</taxon>
        <taxon>Micrococcales</taxon>
        <taxon>Ruaniaceae</taxon>
        <taxon>Ruania</taxon>
    </lineage>
</organism>